<dbReference type="Pfam" id="PF01381">
    <property type="entry name" value="HTH_3"/>
    <property type="match status" value="1"/>
</dbReference>
<dbReference type="PROSITE" id="PS50943">
    <property type="entry name" value="HTH_CROC1"/>
    <property type="match status" value="1"/>
</dbReference>
<feature type="transmembrane region" description="Helical" evidence="2">
    <location>
        <begin position="124"/>
        <end position="145"/>
    </location>
</feature>
<evidence type="ECO:0000313" key="5">
    <source>
        <dbReference type="Proteomes" id="UP000500890"/>
    </source>
</evidence>
<accession>A0A6G8AL50</accession>
<organism evidence="4 5">
    <name type="scientific">Vagococcus coleopterorum</name>
    <dbReference type="NCBI Taxonomy" id="2714946"/>
    <lineage>
        <taxon>Bacteria</taxon>
        <taxon>Bacillati</taxon>
        <taxon>Bacillota</taxon>
        <taxon>Bacilli</taxon>
        <taxon>Lactobacillales</taxon>
        <taxon>Enterococcaceae</taxon>
        <taxon>Vagococcus</taxon>
    </lineage>
</organism>
<dbReference type="GO" id="GO:0003677">
    <property type="term" value="F:DNA binding"/>
    <property type="evidence" value="ECO:0007669"/>
    <property type="project" value="UniProtKB-KW"/>
</dbReference>
<dbReference type="Gene3D" id="1.10.260.40">
    <property type="entry name" value="lambda repressor-like DNA-binding domains"/>
    <property type="match status" value="1"/>
</dbReference>
<evidence type="ECO:0000259" key="3">
    <source>
        <dbReference type="PROSITE" id="PS50943"/>
    </source>
</evidence>
<sequence length="151" mass="17030">MDFGAQVKHLRTSQALTQEELAQKLNVSRQTISSWENNRNLPDLEMVVTIAKTFDLSLDKLILGDDDMEQKLIKDGSDVRKSRNYKVAAVLFLIGALCFVAKTLAPETIDADGILHEPFFLIPIGYLFVFIGIGYGIITFIRSIIRKQKKN</sequence>
<dbReference type="RefSeq" id="WP_166006369.1">
    <property type="nucleotide sequence ID" value="NZ_CP049886.1"/>
</dbReference>
<dbReference type="InterPro" id="IPR001387">
    <property type="entry name" value="Cro/C1-type_HTH"/>
</dbReference>
<dbReference type="SMART" id="SM00530">
    <property type="entry name" value="HTH_XRE"/>
    <property type="match status" value="1"/>
</dbReference>
<name>A0A6G8AL50_9ENTE</name>
<evidence type="ECO:0000313" key="4">
    <source>
        <dbReference type="EMBL" id="QIL45655.1"/>
    </source>
</evidence>
<dbReference type="EMBL" id="CP049886">
    <property type="protein sequence ID" value="QIL45655.1"/>
    <property type="molecule type" value="Genomic_DNA"/>
</dbReference>
<evidence type="ECO:0000256" key="2">
    <source>
        <dbReference type="SAM" id="Phobius"/>
    </source>
</evidence>
<dbReference type="InterPro" id="IPR010982">
    <property type="entry name" value="Lambda_DNA-bd_dom_sf"/>
</dbReference>
<feature type="domain" description="HTH cro/C1-type" evidence="3">
    <location>
        <begin position="7"/>
        <end position="61"/>
    </location>
</feature>
<proteinExistence type="predicted"/>
<reference evidence="4 5" key="1">
    <citation type="submission" date="2020-03" db="EMBL/GenBank/DDBJ databases">
        <title>Vagococcus sp. nov., isolated from beetles.</title>
        <authorList>
            <person name="Hyun D.-W."/>
            <person name="Bae J.-W."/>
        </authorList>
    </citation>
    <scope>NUCLEOTIDE SEQUENCE [LARGE SCALE GENOMIC DNA]</scope>
    <source>
        <strain evidence="4 5">HDW17A</strain>
    </source>
</reference>
<keyword evidence="2" id="KW-0812">Transmembrane</keyword>
<dbReference type="PANTHER" id="PTHR46558:SF15">
    <property type="entry name" value="HELIX-TURN-HELIX DOMAIN PROTEIN"/>
    <property type="match status" value="1"/>
</dbReference>
<dbReference type="Proteomes" id="UP000500890">
    <property type="component" value="Chromosome"/>
</dbReference>
<dbReference type="InterPro" id="IPR025016">
    <property type="entry name" value="DUF3955"/>
</dbReference>
<dbReference type="SUPFAM" id="SSF47413">
    <property type="entry name" value="lambda repressor-like DNA-binding domains"/>
    <property type="match status" value="1"/>
</dbReference>
<keyword evidence="2" id="KW-0472">Membrane</keyword>
<keyword evidence="2" id="KW-1133">Transmembrane helix</keyword>
<dbReference type="Pfam" id="PF13127">
    <property type="entry name" value="DUF3955"/>
    <property type="match status" value="1"/>
</dbReference>
<dbReference type="CDD" id="cd00093">
    <property type="entry name" value="HTH_XRE"/>
    <property type="match status" value="1"/>
</dbReference>
<evidence type="ECO:0000256" key="1">
    <source>
        <dbReference type="ARBA" id="ARBA00023125"/>
    </source>
</evidence>
<protein>
    <submittedName>
        <fullName evidence="4">DUF3955 domain-containing protein</fullName>
    </submittedName>
</protein>
<feature type="transmembrane region" description="Helical" evidence="2">
    <location>
        <begin position="87"/>
        <end position="104"/>
    </location>
</feature>
<dbReference type="KEGG" id="vah:G7081_00415"/>
<dbReference type="AlphaFoldDB" id="A0A6G8AL50"/>
<keyword evidence="5" id="KW-1185">Reference proteome</keyword>
<keyword evidence="1" id="KW-0238">DNA-binding</keyword>
<gene>
    <name evidence="4" type="ORF">G7081_00415</name>
</gene>
<dbReference type="PANTHER" id="PTHR46558">
    <property type="entry name" value="TRACRIPTIONAL REGULATORY PROTEIN-RELATED-RELATED"/>
    <property type="match status" value="1"/>
</dbReference>